<comment type="caution">
    <text evidence="1">The sequence shown here is derived from an EMBL/GenBank/DDBJ whole genome shotgun (WGS) entry which is preliminary data.</text>
</comment>
<sequence length="121" mass="13930">MAKEIRIQKELEEGGLEGPSIPLSEKMDIINIDNPEGTSSVFMGENFDSIVAIYKLLNNPDPNQADKVRIDYAEDDRGNKTATVFVDSKKYYFTDSIREIDSFHSWQENKDKRAQKKRKLN</sequence>
<dbReference type="AlphaFoldDB" id="A0A1F8EBZ2"/>
<gene>
    <name evidence="1" type="ORF">A2649_04150</name>
</gene>
<name>A0A1F8EBZ2_9BACT</name>
<evidence type="ECO:0000313" key="2">
    <source>
        <dbReference type="Proteomes" id="UP000176893"/>
    </source>
</evidence>
<dbReference type="Proteomes" id="UP000176893">
    <property type="component" value="Unassembled WGS sequence"/>
</dbReference>
<dbReference type="EMBL" id="MGJB01000016">
    <property type="protein sequence ID" value="OGM98386.1"/>
    <property type="molecule type" value="Genomic_DNA"/>
</dbReference>
<protein>
    <submittedName>
        <fullName evidence="1">Uncharacterized protein</fullName>
    </submittedName>
</protein>
<evidence type="ECO:0000313" key="1">
    <source>
        <dbReference type="EMBL" id="OGM98386.1"/>
    </source>
</evidence>
<organism evidence="1 2">
    <name type="scientific">Candidatus Yanofskybacteria bacterium RIFCSPHIGHO2_01_FULL_41_26</name>
    <dbReference type="NCBI Taxonomy" id="1802661"/>
    <lineage>
        <taxon>Bacteria</taxon>
        <taxon>Candidatus Yanofskyibacteriota</taxon>
    </lineage>
</organism>
<proteinExistence type="predicted"/>
<accession>A0A1F8EBZ2</accession>
<reference evidence="1 2" key="1">
    <citation type="journal article" date="2016" name="Nat. Commun.">
        <title>Thousands of microbial genomes shed light on interconnected biogeochemical processes in an aquifer system.</title>
        <authorList>
            <person name="Anantharaman K."/>
            <person name="Brown C.T."/>
            <person name="Hug L.A."/>
            <person name="Sharon I."/>
            <person name="Castelle C.J."/>
            <person name="Probst A.J."/>
            <person name="Thomas B.C."/>
            <person name="Singh A."/>
            <person name="Wilkins M.J."/>
            <person name="Karaoz U."/>
            <person name="Brodie E.L."/>
            <person name="Williams K.H."/>
            <person name="Hubbard S.S."/>
            <person name="Banfield J.F."/>
        </authorList>
    </citation>
    <scope>NUCLEOTIDE SEQUENCE [LARGE SCALE GENOMIC DNA]</scope>
</reference>